<feature type="transmembrane region" description="Helical" evidence="1">
    <location>
        <begin position="107"/>
        <end position="128"/>
    </location>
</feature>
<feature type="transmembrane region" description="Helical" evidence="1">
    <location>
        <begin position="26"/>
        <end position="44"/>
    </location>
</feature>
<evidence type="ECO:0000313" key="2">
    <source>
        <dbReference type="EMBL" id="PSC05680.1"/>
    </source>
</evidence>
<gene>
    <name evidence="2" type="ORF">SLNSH_06785</name>
</gene>
<comment type="caution">
    <text evidence="2">The sequence shown here is derived from an EMBL/GenBank/DDBJ whole genome shotgun (WGS) entry which is preliminary data.</text>
</comment>
<feature type="transmembrane region" description="Helical" evidence="1">
    <location>
        <begin position="50"/>
        <end position="70"/>
    </location>
</feature>
<evidence type="ECO:0000256" key="1">
    <source>
        <dbReference type="SAM" id="Phobius"/>
    </source>
</evidence>
<dbReference type="PANTHER" id="PTHR34989:SF1">
    <property type="entry name" value="PROTEIN HDED"/>
    <property type="match status" value="1"/>
</dbReference>
<keyword evidence="1" id="KW-1133">Transmembrane helix</keyword>
<dbReference type="Pfam" id="PF03729">
    <property type="entry name" value="DUF308"/>
    <property type="match status" value="1"/>
</dbReference>
<keyword evidence="1" id="KW-0812">Transmembrane</keyword>
<evidence type="ECO:0008006" key="4">
    <source>
        <dbReference type="Google" id="ProtNLM"/>
    </source>
</evidence>
<dbReference type="AlphaFoldDB" id="A0A2T1HVQ0"/>
<sequence>MTMASENYPRTGSSLGSGIAALRSRWGWIVAIGVLLAICGVIALGSVMLATAVSVTIVGFMMVLSGAAEMAHGFASKSWGRFFLWVLLGALYALAGVFAILNPFLAATVLTLLLGAGLIASGIVRIVLAFQMREGTPWVWVALSGLITLLLGGMILSHWPASSLFVLGLFLGIDLIFAGTSWIAMGLALRRA</sequence>
<evidence type="ECO:0000313" key="3">
    <source>
        <dbReference type="Proteomes" id="UP000239772"/>
    </source>
</evidence>
<feature type="transmembrane region" description="Helical" evidence="1">
    <location>
        <begin position="165"/>
        <end position="189"/>
    </location>
</feature>
<accession>A0A2T1HVQ0</accession>
<organism evidence="2 3">
    <name type="scientific">Alsobacter soli</name>
    <dbReference type="NCBI Taxonomy" id="2109933"/>
    <lineage>
        <taxon>Bacteria</taxon>
        <taxon>Pseudomonadati</taxon>
        <taxon>Pseudomonadota</taxon>
        <taxon>Alphaproteobacteria</taxon>
        <taxon>Hyphomicrobiales</taxon>
        <taxon>Alsobacteraceae</taxon>
        <taxon>Alsobacter</taxon>
    </lineage>
</organism>
<feature type="transmembrane region" description="Helical" evidence="1">
    <location>
        <begin position="82"/>
        <end position="101"/>
    </location>
</feature>
<proteinExistence type="predicted"/>
<feature type="transmembrane region" description="Helical" evidence="1">
    <location>
        <begin position="140"/>
        <end position="159"/>
    </location>
</feature>
<dbReference type="RefSeq" id="WP_106335923.1">
    <property type="nucleotide sequence ID" value="NZ_PVZS01000006.1"/>
</dbReference>
<keyword evidence="3" id="KW-1185">Reference proteome</keyword>
<dbReference type="GO" id="GO:0005886">
    <property type="term" value="C:plasma membrane"/>
    <property type="evidence" value="ECO:0007669"/>
    <property type="project" value="TreeGrafter"/>
</dbReference>
<dbReference type="Proteomes" id="UP000239772">
    <property type="component" value="Unassembled WGS sequence"/>
</dbReference>
<protein>
    <recommendedName>
        <fullName evidence="4">HdeD protein</fullName>
    </recommendedName>
</protein>
<dbReference type="OrthoDB" id="9815400at2"/>
<reference evidence="3" key="1">
    <citation type="submission" date="2018-03" db="EMBL/GenBank/DDBJ databases">
        <authorList>
            <person name="Sun L."/>
            <person name="Liu H."/>
            <person name="Chen W."/>
            <person name="Huang K."/>
            <person name="Liu W."/>
            <person name="Gao X."/>
        </authorList>
    </citation>
    <scope>NUCLEOTIDE SEQUENCE [LARGE SCALE GENOMIC DNA]</scope>
    <source>
        <strain evidence="3">SH9</strain>
    </source>
</reference>
<keyword evidence="1" id="KW-0472">Membrane</keyword>
<name>A0A2T1HVQ0_9HYPH</name>
<dbReference type="InterPro" id="IPR005325">
    <property type="entry name" value="DUF308_memb"/>
</dbReference>
<dbReference type="EMBL" id="PVZS01000006">
    <property type="protein sequence ID" value="PSC05680.1"/>
    <property type="molecule type" value="Genomic_DNA"/>
</dbReference>
<dbReference type="PANTHER" id="PTHR34989">
    <property type="entry name" value="PROTEIN HDED"/>
    <property type="match status" value="1"/>
</dbReference>
<dbReference type="InterPro" id="IPR052712">
    <property type="entry name" value="Acid_resist_chaperone_HdeD"/>
</dbReference>